<evidence type="ECO:0000313" key="14">
    <source>
        <dbReference type="Proteomes" id="UP001516400"/>
    </source>
</evidence>
<dbReference type="Proteomes" id="UP001516400">
    <property type="component" value="Unassembled WGS sequence"/>
</dbReference>
<keyword evidence="5 11" id="KW-0732">Signal</keyword>
<evidence type="ECO:0000256" key="3">
    <source>
        <dbReference type="ARBA" id="ARBA00015303"/>
    </source>
</evidence>
<evidence type="ECO:0000256" key="2">
    <source>
        <dbReference type="ARBA" id="ARBA00007717"/>
    </source>
</evidence>
<sequence>MMIFAKNGLILLILKLVLNSCNGDRIKDRMYIDVKASTSCFRRFNATHQVGCSSQRGGANGVIHFCTKESDLHFILKNGTAGPYVPIVPASLLTEKSVKLLKLSPKVSGLVVYPNNETLNSFTHDLKCPNENFAVPNTCGKNEITWNPRGTGLLFQDIGFPVFFIDLYEDVTSVKECFQKFNNFSYDTQRDRALCSIQLNSFMYGAKNTPTCIRRSNIATNLNPMRVCDPLGSKNVWASLFPLATYNNETEEVKPILGQKYIVVASRSDAASLFDRTVGAESPITGLVTLLAVAKILKQLLPQNKNYTTNVLFILFNGESFDYLGSQRIVYDMERGNFPVETENGTSVFLPVIKAKDITLFIELSQLSRGDGHVFIHRYKLDRWNTRFTDLLKINSHSSLTLATSDGTLPPSSVHTFIRKYQNLSTLVLANHEREYSNRFYNSIFDNSTNINFRYFNRSDELVPIDSIQYHLVAIANTISKSIYQEVTGVRYEDGDVDLFELVNELLYCFLEDQNCKLHQVVGKIPQKQQDQPLNLYVGVDGNTNDAVTLIGFILGWLTGDIVGESNQNCTNISKNYAFRFYNMSVDMAHLNVTKCFRMVMNFTDAVSPAFIIEGYDWSSNLYSSWSESTWGDMNARLFLKPSAAQESMVMAVGSISIIFSFLIVYFIKSRSDILFCPTATQPSPVDC</sequence>
<dbReference type="GO" id="GO:0005886">
    <property type="term" value="C:plasma membrane"/>
    <property type="evidence" value="ECO:0007669"/>
    <property type="project" value="UniProtKB-ARBA"/>
</dbReference>
<dbReference type="Gene3D" id="3.40.630.10">
    <property type="entry name" value="Zn peptidases"/>
    <property type="match status" value="1"/>
</dbReference>
<dbReference type="EMBL" id="JABFTP020000042">
    <property type="protein sequence ID" value="KAL3270672.1"/>
    <property type="molecule type" value="Genomic_DNA"/>
</dbReference>
<proteinExistence type="inferred from homology"/>
<evidence type="ECO:0000313" key="13">
    <source>
        <dbReference type="EMBL" id="KAL3270672.1"/>
    </source>
</evidence>
<reference evidence="13 14" key="1">
    <citation type="journal article" date="2021" name="BMC Biol.">
        <title>Horizontally acquired antibacterial genes associated with adaptive radiation of ladybird beetles.</title>
        <authorList>
            <person name="Li H.S."/>
            <person name="Tang X.F."/>
            <person name="Huang Y.H."/>
            <person name="Xu Z.Y."/>
            <person name="Chen M.L."/>
            <person name="Du X.Y."/>
            <person name="Qiu B.Y."/>
            <person name="Chen P.T."/>
            <person name="Zhang W."/>
            <person name="Slipinski A."/>
            <person name="Escalona H.E."/>
            <person name="Waterhouse R.M."/>
            <person name="Zwick A."/>
            <person name="Pang H."/>
        </authorList>
    </citation>
    <scope>NUCLEOTIDE SEQUENCE [LARGE SCALE GENOMIC DNA]</scope>
    <source>
        <strain evidence="13">SYSU2018</strain>
    </source>
</reference>
<dbReference type="Pfam" id="PF18266">
    <property type="entry name" value="Ncstrn_small"/>
    <property type="match status" value="1"/>
</dbReference>
<dbReference type="InterPro" id="IPR008710">
    <property type="entry name" value="Nicastrin"/>
</dbReference>
<comment type="similarity">
    <text evidence="2">Belongs to the nicastrin family.</text>
</comment>
<keyword evidence="6" id="KW-0914">Notch signaling pathway</keyword>
<keyword evidence="14" id="KW-1185">Reference proteome</keyword>
<gene>
    <name evidence="13" type="ORF">HHI36_021200</name>
</gene>
<comment type="subcellular location">
    <subcellularLocation>
        <location evidence="1">Membrane</location>
        <topology evidence="1">Single-pass type I membrane protein</topology>
    </subcellularLocation>
</comment>
<evidence type="ECO:0000256" key="5">
    <source>
        <dbReference type="ARBA" id="ARBA00022729"/>
    </source>
</evidence>
<keyword evidence="9" id="KW-0325">Glycoprotein</keyword>
<evidence type="ECO:0000256" key="11">
    <source>
        <dbReference type="SAM" id="SignalP"/>
    </source>
</evidence>
<keyword evidence="7 10" id="KW-1133">Transmembrane helix</keyword>
<evidence type="ECO:0000256" key="7">
    <source>
        <dbReference type="ARBA" id="ARBA00022989"/>
    </source>
</evidence>
<comment type="caution">
    <text evidence="13">The sequence shown here is derived from an EMBL/GenBank/DDBJ whole genome shotgun (WGS) entry which is preliminary data.</text>
</comment>
<dbReference type="InterPro" id="IPR041084">
    <property type="entry name" value="Ncstrn_small"/>
</dbReference>
<dbReference type="AlphaFoldDB" id="A0ABD2MX35"/>
<dbReference type="SUPFAM" id="SSF53187">
    <property type="entry name" value="Zn-dependent exopeptidases"/>
    <property type="match status" value="1"/>
</dbReference>
<organism evidence="13 14">
    <name type="scientific">Cryptolaemus montrouzieri</name>
    <dbReference type="NCBI Taxonomy" id="559131"/>
    <lineage>
        <taxon>Eukaryota</taxon>
        <taxon>Metazoa</taxon>
        <taxon>Ecdysozoa</taxon>
        <taxon>Arthropoda</taxon>
        <taxon>Hexapoda</taxon>
        <taxon>Insecta</taxon>
        <taxon>Pterygota</taxon>
        <taxon>Neoptera</taxon>
        <taxon>Endopterygota</taxon>
        <taxon>Coleoptera</taxon>
        <taxon>Polyphaga</taxon>
        <taxon>Cucujiformia</taxon>
        <taxon>Coccinelloidea</taxon>
        <taxon>Coccinellidae</taxon>
        <taxon>Scymninae</taxon>
        <taxon>Scymnini</taxon>
        <taxon>Cryptolaemus</taxon>
    </lineage>
</organism>
<evidence type="ECO:0000256" key="8">
    <source>
        <dbReference type="ARBA" id="ARBA00023136"/>
    </source>
</evidence>
<feature type="chain" id="PRO_5044894218" description="Nicastrin" evidence="11">
    <location>
        <begin position="24"/>
        <end position="688"/>
    </location>
</feature>
<feature type="transmembrane region" description="Helical" evidence="10">
    <location>
        <begin position="649"/>
        <end position="668"/>
    </location>
</feature>
<evidence type="ECO:0000256" key="9">
    <source>
        <dbReference type="ARBA" id="ARBA00023180"/>
    </source>
</evidence>
<evidence type="ECO:0000256" key="1">
    <source>
        <dbReference type="ARBA" id="ARBA00004479"/>
    </source>
</evidence>
<protein>
    <recommendedName>
        <fullName evidence="3">Nicastrin</fullName>
    </recommendedName>
</protein>
<evidence type="ECO:0000259" key="12">
    <source>
        <dbReference type="Pfam" id="PF18266"/>
    </source>
</evidence>
<evidence type="ECO:0000256" key="10">
    <source>
        <dbReference type="SAM" id="Phobius"/>
    </source>
</evidence>
<feature type="signal peptide" evidence="11">
    <location>
        <begin position="1"/>
        <end position="23"/>
    </location>
</feature>
<dbReference type="PANTHER" id="PTHR21092">
    <property type="entry name" value="NICASTRIN"/>
    <property type="match status" value="1"/>
</dbReference>
<accession>A0ABD2MX35</accession>
<dbReference type="Pfam" id="PF05450">
    <property type="entry name" value="Nicastrin"/>
    <property type="match status" value="1"/>
</dbReference>
<name>A0ABD2MX35_9CUCU</name>
<dbReference type="GO" id="GO:0007219">
    <property type="term" value="P:Notch signaling pathway"/>
    <property type="evidence" value="ECO:0007669"/>
    <property type="project" value="UniProtKB-KW"/>
</dbReference>
<evidence type="ECO:0000256" key="4">
    <source>
        <dbReference type="ARBA" id="ARBA00022692"/>
    </source>
</evidence>
<keyword evidence="4 10" id="KW-0812">Transmembrane</keyword>
<keyword evidence="8 10" id="KW-0472">Membrane</keyword>
<evidence type="ECO:0000256" key="6">
    <source>
        <dbReference type="ARBA" id="ARBA00022976"/>
    </source>
</evidence>
<dbReference type="PANTHER" id="PTHR21092:SF0">
    <property type="entry name" value="NICASTRIN"/>
    <property type="match status" value="1"/>
</dbReference>
<feature type="domain" description="Nicastrin small lobe" evidence="12">
    <location>
        <begin position="39"/>
        <end position="204"/>
    </location>
</feature>